<dbReference type="OMA" id="WSQMFAE"/>
<evidence type="ECO:0000313" key="6">
    <source>
        <dbReference type="Proteomes" id="UP000306954"/>
    </source>
</evidence>
<evidence type="ECO:0000256" key="4">
    <source>
        <dbReference type="ARBA" id="ARBA00023242"/>
    </source>
</evidence>
<dbReference type="InterPro" id="IPR021827">
    <property type="entry name" value="Nup186/Nup192/Nup205"/>
</dbReference>
<dbReference type="Pfam" id="PF11894">
    <property type="entry name" value="Nup192"/>
    <property type="match status" value="1"/>
</dbReference>
<dbReference type="GO" id="GO:0006999">
    <property type="term" value="P:nuclear pore organization"/>
    <property type="evidence" value="ECO:0007669"/>
    <property type="project" value="TreeGrafter"/>
</dbReference>
<evidence type="ECO:0000313" key="5">
    <source>
        <dbReference type="EMBL" id="TIB14843.1"/>
    </source>
</evidence>
<gene>
    <name evidence="5" type="ORF">E3P90_01069</name>
</gene>
<sequence length="1914" mass="214698">MSPPTNTTFKPNNYTKLINLLLSTFLHPVSSNLKDFYLELNKFNLSNPLQLPIPTESDKAQLQSGSTLIQGVPHKVNNDFIQQCLQLSSSLNISHHFASSLLQHAIQRCSRFQSTPLETAFILFFNERLDLIRALQLILSGSNDLAVKESGLMDILNNFSIQLLDNNFISTTISELKKLKSFTLQLDNVDQNVIIQCNQFIRLIRQELAHLLYLFAHTHPLNQSDITSILTYTSTIDNDDPITPYSLSSLLAAFNDVSQDVNFLSNTFRSLQSGKWSSNPLKAVILLRYSLFIVNSFQSNPKLTTTTSITEDDVEKAVLGAINDDAFLHLQHILLNSTESDTPLNDDFKPHLLYQYDTFITQFITTLSPILRKLKHREEDLVLSSSRSRSFVDQPPSSRQDLAQLYFLIALLYRNTEPEAALKFWVVDNDDYRLFSFLKWSAEARTPSMVHSLFEMIGSLASGTQCATYVYEFLSGNPDINENNLCSWNSLFGALEFYATNLRQQGDTRGEIPPEEINLLKAFLFVLKQVVGYSTIARASLIDNATYKPIQTLFTFLTCPIPVDLKGSLFDTLSAFAAPISTSVMSQSNASLASENARKIWSMLEQSQILPTLKVKQPTLQGLMFELEEIESPAGTYPISAAFINFLNNLIHTPAKSLTLRKGMEIDSQTIPLGLGASHRQPGIQPFINYVIDGILLKLPQRGFKYLGERWKLTETSLCFVEKCLSTYDLSQLFVENVINVGSVNEVIANPSDVSLCALVLHPGFNILTQFLSGGAILGEVFNLVGTGIDALLDNRFKTPLYAKCIQRCLRIIYRVISIQAMYLEVLLPLLSQHNNIIPGVGRIDLPSSLNTIDQQLLFAHDTIIQLALYVNAMDEETALLAVKIISALAKSPHFNTADGFTNHYKRRMNRLTGIIDSSDESLRILSGFVKLLEVDTPESETDEDGIEGLLSEDAQDIQLSQASRSVVLDLLIENTKLSAPAPNIAHFLLGFNLQSASPSEIEIEDPSNQSTKVSCLHVIFSLLGQGISDEDDDLPLFIRHPILAEKCYRLIYQLTISELTSNATLRYLRNREDFFYRQLQALPIKQSAHNAASQPLGLVSYGDGSVLQTTAASLASFLRFRGWLLDIVALELHALSNASQMQRVSRLVDVLFSDTQQFQVIENENEFGEMMEHTQQFDQSLIKILDIYQSLDLDYVDDETSTDLSVTFFNGIDLSTCLKTDEHGSIIYDFKSLLTLLSGYRRHLSKSGVIASPTQHEQVKGEIREIMRFLSADNRRRQVHYARQFNLESWRRILDIILSKCFDVIGGDRRENVLLNIISTILPKLTNVDVSPATLELLSSVILSLITKLRVTFSSLSEADLDERLYTMPSDRLGSVLRQVIEVIVKPGTTVIVRGNLYSVLHNYLQIVNIQSISHGNLESESQYLLESAFQQLIPIICRDCVDGSEVWKTVAFSVLDGLVALSSKSGSHAPLNIIVKHGFLRNFIQSVKDREDVLINIIQNDPESLNPLYVFEAKMSSLLRMAQDNKGAEKLLDAQLFTVLAQCEFISCRPSGEETLMDYESFLPPAAERYHQLLLPTLQLASTVLSSVGSTSTAAAKEALGFVYAHREVFLEILRDNPSLTSVALVREHHLIVCILNQVQAVVSDDDLISPSAFGAFHTAILNLSTKYMTRANWIDRVVPFTDTERDDAQIVSKGGNESSKFSIIASVAVEKVNEWLLNYLTISRRSNSTSFRPLLLPVFPQFKDGQDLHQASTSSPSLGQAVTGLKELVSLFYGTVFDFKEHQFKMQQSPSLQIEVMQQSIAKVLKSRLVRIEMMLVLIWRHAEFYMNLNQKSNLSLSTSMKPYGNIDSYAISREMSHLVTPTLSKIDNLELSSEMIKGLDVRSTQVFLQIVSRRIRETMLSGLSETDRSR</sequence>
<organism evidence="5 6">
    <name type="scientific">Wallemia ichthyophaga</name>
    <dbReference type="NCBI Taxonomy" id="245174"/>
    <lineage>
        <taxon>Eukaryota</taxon>
        <taxon>Fungi</taxon>
        <taxon>Dikarya</taxon>
        <taxon>Basidiomycota</taxon>
        <taxon>Wallemiomycotina</taxon>
        <taxon>Wallemiomycetes</taxon>
        <taxon>Wallemiales</taxon>
        <taxon>Wallemiaceae</taxon>
        <taxon>Wallemia</taxon>
    </lineage>
</organism>
<name>A0A4T0I6H5_WALIC</name>
<dbReference type="PANTHER" id="PTHR31344:SF0">
    <property type="entry name" value="NUCLEAR PORE COMPLEX PROTEIN NUP205"/>
    <property type="match status" value="1"/>
</dbReference>
<evidence type="ECO:0008006" key="7">
    <source>
        <dbReference type="Google" id="ProtNLM"/>
    </source>
</evidence>
<comment type="similarity">
    <text evidence="2">Belongs to the NUP186/NUP192/NUP205 family.</text>
</comment>
<accession>A0A4T0I6H5</accession>
<evidence type="ECO:0000256" key="3">
    <source>
        <dbReference type="ARBA" id="ARBA00022448"/>
    </source>
</evidence>
<keyword evidence="4" id="KW-0539">Nucleus</keyword>
<comment type="subcellular location">
    <subcellularLocation>
        <location evidence="1">Nucleus</location>
    </subcellularLocation>
</comment>
<dbReference type="PANTHER" id="PTHR31344">
    <property type="entry name" value="NUCLEAR PORE COMPLEX PROTEIN NUP205"/>
    <property type="match status" value="1"/>
</dbReference>
<dbReference type="GO" id="GO:0017056">
    <property type="term" value="F:structural constituent of nuclear pore"/>
    <property type="evidence" value="ECO:0007669"/>
    <property type="project" value="TreeGrafter"/>
</dbReference>
<dbReference type="GO" id="GO:0044611">
    <property type="term" value="C:nuclear pore inner ring"/>
    <property type="evidence" value="ECO:0007669"/>
    <property type="project" value="TreeGrafter"/>
</dbReference>
<reference evidence="5 6" key="1">
    <citation type="submission" date="2019-03" db="EMBL/GenBank/DDBJ databases">
        <title>Sequencing 23 genomes of Wallemia ichthyophaga.</title>
        <authorList>
            <person name="Gostincar C."/>
        </authorList>
    </citation>
    <scope>NUCLEOTIDE SEQUENCE [LARGE SCALE GENOMIC DNA]</scope>
    <source>
        <strain evidence="5 6">EXF-8621</strain>
    </source>
</reference>
<protein>
    <recommendedName>
        <fullName evidence="7">Nucleoporin</fullName>
    </recommendedName>
</protein>
<evidence type="ECO:0000256" key="2">
    <source>
        <dbReference type="ARBA" id="ARBA00005892"/>
    </source>
</evidence>
<evidence type="ECO:0000256" key="1">
    <source>
        <dbReference type="ARBA" id="ARBA00004123"/>
    </source>
</evidence>
<comment type="caution">
    <text evidence="5">The sequence shown here is derived from an EMBL/GenBank/DDBJ whole genome shotgun (WGS) entry which is preliminary data.</text>
</comment>
<proteinExistence type="inferred from homology"/>
<dbReference type="Proteomes" id="UP000306954">
    <property type="component" value="Unassembled WGS sequence"/>
</dbReference>
<dbReference type="EMBL" id="SPOF01000009">
    <property type="protein sequence ID" value="TIB14843.1"/>
    <property type="molecule type" value="Genomic_DNA"/>
</dbReference>
<keyword evidence="3" id="KW-0813">Transport</keyword>